<accession>A0AAV3QWP8</accession>
<dbReference type="Pfam" id="PF21737">
    <property type="entry name" value="DUF6865"/>
    <property type="match status" value="2"/>
</dbReference>
<dbReference type="PANTHER" id="PTHR35282">
    <property type="entry name" value="F5D14.24 PROTEIN"/>
    <property type="match status" value="1"/>
</dbReference>
<dbReference type="Proteomes" id="UP001454036">
    <property type="component" value="Unassembled WGS sequence"/>
</dbReference>
<organism evidence="1 2">
    <name type="scientific">Lithospermum erythrorhizon</name>
    <name type="common">Purple gromwell</name>
    <name type="synonym">Lithospermum officinale var. erythrorhizon</name>
    <dbReference type="NCBI Taxonomy" id="34254"/>
    <lineage>
        <taxon>Eukaryota</taxon>
        <taxon>Viridiplantae</taxon>
        <taxon>Streptophyta</taxon>
        <taxon>Embryophyta</taxon>
        <taxon>Tracheophyta</taxon>
        <taxon>Spermatophyta</taxon>
        <taxon>Magnoliopsida</taxon>
        <taxon>eudicotyledons</taxon>
        <taxon>Gunneridae</taxon>
        <taxon>Pentapetalae</taxon>
        <taxon>asterids</taxon>
        <taxon>lamiids</taxon>
        <taxon>Boraginales</taxon>
        <taxon>Boraginaceae</taxon>
        <taxon>Boraginoideae</taxon>
        <taxon>Lithospermeae</taxon>
        <taxon>Lithospermum</taxon>
    </lineage>
</organism>
<sequence length="105" mass="11817">MDKRDTGIKEILDEEVTRESLIALSYIEPPKDPEVTRDSLIVLSYEEPQNDLATECSLDNQMIQCVIDSLNCDEAERYRSELISLSYWPSSEAPAPSVFSGGFLV</sequence>
<dbReference type="InterPro" id="IPR049198">
    <property type="entry name" value="DUF6865"/>
</dbReference>
<evidence type="ECO:0000313" key="1">
    <source>
        <dbReference type="EMBL" id="GAA0168083.1"/>
    </source>
</evidence>
<reference evidence="1 2" key="1">
    <citation type="submission" date="2024-01" db="EMBL/GenBank/DDBJ databases">
        <title>The complete chloroplast genome sequence of Lithospermum erythrorhizon: insights into the phylogenetic relationship among Boraginaceae species and the maternal lineages of purple gromwells.</title>
        <authorList>
            <person name="Okada T."/>
            <person name="Watanabe K."/>
        </authorList>
    </citation>
    <scope>NUCLEOTIDE SEQUENCE [LARGE SCALE GENOMIC DNA]</scope>
</reference>
<gene>
    <name evidence="1" type="ORF">LIER_40488</name>
</gene>
<dbReference type="EMBL" id="BAABME010023466">
    <property type="protein sequence ID" value="GAA0168083.1"/>
    <property type="molecule type" value="Genomic_DNA"/>
</dbReference>
<name>A0AAV3QWP8_LITER</name>
<evidence type="ECO:0000313" key="2">
    <source>
        <dbReference type="Proteomes" id="UP001454036"/>
    </source>
</evidence>
<protein>
    <submittedName>
        <fullName evidence="1">Uncharacterized protein</fullName>
    </submittedName>
</protein>
<proteinExistence type="predicted"/>
<comment type="caution">
    <text evidence="1">The sequence shown here is derived from an EMBL/GenBank/DDBJ whole genome shotgun (WGS) entry which is preliminary data.</text>
</comment>
<dbReference type="PANTHER" id="PTHR35282:SF2">
    <property type="entry name" value="F5D14.24 PROTEIN"/>
    <property type="match status" value="1"/>
</dbReference>
<keyword evidence="2" id="KW-1185">Reference proteome</keyword>
<dbReference type="AlphaFoldDB" id="A0AAV3QWP8"/>